<protein>
    <submittedName>
        <fullName evidence="1">Uncharacterized protein</fullName>
    </submittedName>
</protein>
<name>A0AA37QBE1_9BACT</name>
<reference evidence="1" key="1">
    <citation type="submission" date="2022-08" db="EMBL/GenBank/DDBJ databases">
        <title>Draft genome sequencing of Roseisolibacter agri AW1220.</title>
        <authorList>
            <person name="Tobiishi Y."/>
            <person name="Tonouchi A."/>
        </authorList>
    </citation>
    <scope>NUCLEOTIDE SEQUENCE</scope>
    <source>
        <strain evidence="1">AW1220</strain>
    </source>
</reference>
<dbReference type="EMBL" id="BRXS01000008">
    <property type="protein sequence ID" value="GLC28222.1"/>
    <property type="molecule type" value="Genomic_DNA"/>
</dbReference>
<accession>A0AA37QBE1</accession>
<sequence>MSKSVVPASSASVPAPAVPTAAAPLEGAASPAREAVPVVPDYQLSVIAQPPGPEHTFHSREEEITDYFCGEDAYRDATQHVARTWSVWHGADLLGCFAIQTDAVRLDGRERPESIPYLWAPAVKIARFGVNEAVARRKIQLTDARRADDPDEPDVVSVGEYMLLYVIGLAKTLSEQIAVRYLTLDALPREGLLTWYENYGFERTNVPVIDYDGATQAAEVNMLFDLHG</sequence>
<dbReference type="Gene3D" id="3.40.630.30">
    <property type="match status" value="1"/>
</dbReference>
<evidence type="ECO:0000313" key="2">
    <source>
        <dbReference type="Proteomes" id="UP001161325"/>
    </source>
</evidence>
<proteinExistence type="predicted"/>
<dbReference type="RefSeq" id="WP_284352629.1">
    <property type="nucleotide sequence ID" value="NZ_BRXS01000008.1"/>
</dbReference>
<organism evidence="1 2">
    <name type="scientific">Roseisolibacter agri</name>
    <dbReference type="NCBI Taxonomy" id="2014610"/>
    <lineage>
        <taxon>Bacteria</taxon>
        <taxon>Pseudomonadati</taxon>
        <taxon>Gemmatimonadota</taxon>
        <taxon>Gemmatimonadia</taxon>
        <taxon>Gemmatimonadales</taxon>
        <taxon>Gemmatimonadaceae</taxon>
        <taxon>Roseisolibacter</taxon>
    </lineage>
</organism>
<comment type="caution">
    <text evidence="1">The sequence shown here is derived from an EMBL/GenBank/DDBJ whole genome shotgun (WGS) entry which is preliminary data.</text>
</comment>
<keyword evidence="2" id="KW-1185">Reference proteome</keyword>
<gene>
    <name evidence="1" type="ORF">rosag_47350</name>
</gene>
<evidence type="ECO:0000313" key="1">
    <source>
        <dbReference type="EMBL" id="GLC28222.1"/>
    </source>
</evidence>
<dbReference type="Proteomes" id="UP001161325">
    <property type="component" value="Unassembled WGS sequence"/>
</dbReference>
<dbReference type="AlphaFoldDB" id="A0AA37QBE1"/>